<evidence type="ECO:0000259" key="6">
    <source>
        <dbReference type="Pfam" id="PF00488"/>
    </source>
</evidence>
<dbReference type="Pfam" id="PF00488">
    <property type="entry name" value="MutS_V"/>
    <property type="match status" value="1"/>
</dbReference>
<dbReference type="STRING" id="329884.A0A4V5N8H0"/>
<feature type="domain" description="DNA mismatch repair proteins mutS family" evidence="6">
    <location>
        <begin position="4"/>
        <end position="85"/>
    </location>
</feature>
<feature type="non-terminal residue" evidence="7">
    <location>
        <position position="1"/>
    </location>
</feature>
<organism evidence="7 8">
    <name type="scientific">Friedmanniomyces simplex</name>
    <dbReference type="NCBI Taxonomy" id="329884"/>
    <lineage>
        <taxon>Eukaryota</taxon>
        <taxon>Fungi</taxon>
        <taxon>Dikarya</taxon>
        <taxon>Ascomycota</taxon>
        <taxon>Pezizomycotina</taxon>
        <taxon>Dothideomycetes</taxon>
        <taxon>Dothideomycetidae</taxon>
        <taxon>Mycosphaerellales</taxon>
        <taxon>Teratosphaeriaceae</taxon>
        <taxon>Friedmanniomyces</taxon>
    </lineage>
</organism>
<evidence type="ECO:0000256" key="3">
    <source>
        <dbReference type="ARBA" id="ARBA00022840"/>
    </source>
</evidence>
<dbReference type="PANTHER" id="PTHR11361:SF21">
    <property type="entry name" value="MUTS PROTEIN HOMOLOG 4"/>
    <property type="match status" value="1"/>
</dbReference>
<dbReference type="GO" id="GO:0005634">
    <property type="term" value="C:nucleus"/>
    <property type="evidence" value="ECO:0007669"/>
    <property type="project" value="TreeGrafter"/>
</dbReference>
<dbReference type="PANTHER" id="PTHR11361">
    <property type="entry name" value="DNA MISMATCH REPAIR PROTEIN MUTS FAMILY MEMBER"/>
    <property type="match status" value="1"/>
</dbReference>
<sequence length="236" mass="26091">ALVESRALVWFATHFRDLAIIMAERAGVVNLHLAVESSEQDKMEMLYRIASGTAREEHYGLKLARVVPLPGDVVEHAELVARTLEQQVRRRKKRSLAIIQARRRKLLLNLREHLVQAQSGTMGGGDLTQWLREFVVRMTALDEEAGKAELGVEEEEEGEEEAEESDEADDGDREATAVATQRGLPPELGDGLSAMDIERLRKQAVRQRVILGSDGAEAIDEIDSQVGSSRSMSAPG</sequence>
<protein>
    <recommendedName>
        <fullName evidence="6">DNA mismatch repair proteins mutS family domain-containing protein</fullName>
    </recommendedName>
</protein>
<gene>
    <name evidence="7" type="ORF">B0A55_13740</name>
</gene>
<dbReference type="Proteomes" id="UP000309340">
    <property type="component" value="Unassembled WGS sequence"/>
</dbReference>
<keyword evidence="2" id="KW-0547">Nucleotide-binding</keyword>
<keyword evidence="4" id="KW-0238">DNA-binding</keyword>
<keyword evidence="8" id="KW-1185">Reference proteome</keyword>
<evidence type="ECO:0000256" key="4">
    <source>
        <dbReference type="ARBA" id="ARBA00023125"/>
    </source>
</evidence>
<reference evidence="7 8" key="1">
    <citation type="submission" date="2017-03" db="EMBL/GenBank/DDBJ databases">
        <title>Genomes of endolithic fungi from Antarctica.</title>
        <authorList>
            <person name="Coleine C."/>
            <person name="Masonjones S."/>
            <person name="Stajich J.E."/>
        </authorList>
    </citation>
    <scope>NUCLEOTIDE SEQUENCE [LARGE SCALE GENOMIC DNA]</scope>
    <source>
        <strain evidence="7 8">CCFEE 5184</strain>
    </source>
</reference>
<dbReference type="InterPro" id="IPR027417">
    <property type="entry name" value="P-loop_NTPase"/>
</dbReference>
<dbReference type="GO" id="GO:0030983">
    <property type="term" value="F:mismatched DNA binding"/>
    <property type="evidence" value="ECO:0007669"/>
    <property type="project" value="InterPro"/>
</dbReference>
<feature type="compositionally biased region" description="Polar residues" evidence="5">
    <location>
        <begin position="225"/>
        <end position="236"/>
    </location>
</feature>
<dbReference type="AlphaFoldDB" id="A0A4V5N8H0"/>
<evidence type="ECO:0000256" key="1">
    <source>
        <dbReference type="ARBA" id="ARBA00006271"/>
    </source>
</evidence>
<proteinExistence type="inferred from homology"/>
<comment type="similarity">
    <text evidence="1">Belongs to the DNA mismatch repair MutS family.</text>
</comment>
<dbReference type="GO" id="GO:0140664">
    <property type="term" value="F:ATP-dependent DNA damage sensor activity"/>
    <property type="evidence" value="ECO:0007669"/>
    <property type="project" value="InterPro"/>
</dbReference>
<feature type="region of interest" description="Disordered" evidence="5">
    <location>
        <begin position="145"/>
        <end position="195"/>
    </location>
</feature>
<dbReference type="InterPro" id="IPR045076">
    <property type="entry name" value="MutS"/>
</dbReference>
<name>A0A4V5N8H0_9PEZI</name>
<evidence type="ECO:0000313" key="8">
    <source>
        <dbReference type="Proteomes" id="UP000309340"/>
    </source>
</evidence>
<dbReference type="InterPro" id="IPR000432">
    <property type="entry name" value="DNA_mismatch_repair_MutS_C"/>
</dbReference>
<evidence type="ECO:0000256" key="5">
    <source>
        <dbReference type="SAM" id="MobiDB-lite"/>
    </source>
</evidence>
<evidence type="ECO:0000313" key="7">
    <source>
        <dbReference type="EMBL" id="TKA40319.1"/>
    </source>
</evidence>
<keyword evidence="3" id="KW-0067">ATP-binding</keyword>
<dbReference type="Gene3D" id="3.40.50.300">
    <property type="entry name" value="P-loop containing nucleotide triphosphate hydrolases"/>
    <property type="match status" value="1"/>
</dbReference>
<dbReference type="GO" id="GO:0006298">
    <property type="term" value="P:mismatch repair"/>
    <property type="evidence" value="ECO:0007669"/>
    <property type="project" value="InterPro"/>
</dbReference>
<dbReference type="GO" id="GO:0005524">
    <property type="term" value="F:ATP binding"/>
    <property type="evidence" value="ECO:0007669"/>
    <property type="project" value="UniProtKB-KW"/>
</dbReference>
<accession>A0A4V5N8H0</accession>
<dbReference type="EMBL" id="NAJQ01002625">
    <property type="protein sequence ID" value="TKA40319.1"/>
    <property type="molecule type" value="Genomic_DNA"/>
</dbReference>
<evidence type="ECO:0000256" key="2">
    <source>
        <dbReference type="ARBA" id="ARBA00022741"/>
    </source>
</evidence>
<feature type="compositionally biased region" description="Acidic residues" evidence="5">
    <location>
        <begin position="151"/>
        <end position="172"/>
    </location>
</feature>
<dbReference type="GO" id="GO:0007131">
    <property type="term" value="P:reciprocal meiotic recombination"/>
    <property type="evidence" value="ECO:0007669"/>
    <property type="project" value="TreeGrafter"/>
</dbReference>
<feature type="region of interest" description="Disordered" evidence="5">
    <location>
        <begin position="212"/>
        <end position="236"/>
    </location>
</feature>
<comment type="caution">
    <text evidence="7">The sequence shown here is derived from an EMBL/GenBank/DDBJ whole genome shotgun (WGS) entry which is preliminary data.</text>
</comment>
<dbReference type="OrthoDB" id="276261at2759"/>